<dbReference type="KEGG" id="ddd:Dda3937_01012"/>
<keyword evidence="3 6" id="KW-0812">Transmembrane</keyword>
<evidence type="ECO:0000256" key="3">
    <source>
        <dbReference type="ARBA" id="ARBA00022692"/>
    </source>
</evidence>
<keyword evidence="4 6" id="KW-1133">Transmembrane helix</keyword>
<dbReference type="Proteomes" id="UP000006859">
    <property type="component" value="Chromosome"/>
</dbReference>
<organism evidence="7 8">
    <name type="scientific">Dickeya dadantii (strain 3937)</name>
    <name type="common">Erwinia chrysanthemi (strain 3937)</name>
    <dbReference type="NCBI Taxonomy" id="198628"/>
    <lineage>
        <taxon>Bacteria</taxon>
        <taxon>Pseudomonadati</taxon>
        <taxon>Pseudomonadota</taxon>
        <taxon>Gammaproteobacteria</taxon>
        <taxon>Enterobacterales</taxon>
        <taxon>Pectobacteriaceae</taxon>
        <taxon>Dickeya</taxon>
    </lineage>
</organism>
<reference evidence="7 8" key="1">
    <citation type="journal article" date="2011" name="J. Bacteriol.">
        <title>Genome sequence of the plant-pathogenic bacterium Dickeya dadantii 3937.</title>
        <authorList>
            <person name="Glasner J.D."/>
            <person name="Yang C.H."/>
            <person name="Reverchon S."/>
            <person name="Hugouvieux-Cotte-Pattat N."/>
            <person name="Condemine G."/>
            <person name="Bohin J.P."/>
            <person name="Van Gijsegem F."/>
            <person name="Yang S."/>
            <person name="Franza T."/>
            <person name="Expert D."/>
            <person name="Plunkett G. III"/>
            <person name="San Francisco M.J."/>
            <person name="Charkowski A.O."/>
            <person name="Py B."/>
            <person name="Bell K."/>
            <person name="Rauscher L."/>
            <person name="Rodriguez-Palenzuela P."/>
            <person name="Toussaint A."/>
            <person name="Holeva M.C."/>
            <person name="He S.Y."/>
            <person name="Douet V."/>
            <person name="Boccara M."/>
            <person name="Blanco C."/>
            <person name="Toth I."/>
            <person name="Anderson B.D."/>
            <person name="Biehl B.S."/>
            <person name="Mau B."/>
            <person name="Flynn S.M."/>
            <person name="Barras F."/>
            <person name="Lindeberg M."/>
            <person name="Birch P.R."/>
            <person name="Tsuyumu S."/>
            <person name="Shi X."/>
            <person name="Hibbing M."/>
            <person name="Yap M.N."/>
            <person name="Carpentier M."/>
            <person name="Dassa E."/>
            <person name="Umehara M."/>
            <person name="Kim J.F."/>
            <person name="Rusch M."/>
            <person name="Soni P."/>
            <person name="Mayhew G.F."/>
            <person name="Fouts D.E."/>
            <person name="Gill S.R."/>
            <person name="Blattner F.R."/>
            <person name="Keen N.T."/>
            <person name="Perna N.T."/>
        </authorList>
    </citation>
    <scope>NUCLEOTIDE SEQUENCE [LARGE SCALE GENOMIC DNA]</scope>
    <source>
        <strain evidence="7 8">3937</strain>
    </source>
</reference>
<dbReference type="Pfam" id="PF01925">
    <property type="entry name" value="TauE"/>
    <property type="match status" value="1"/>
</dbReference>
<evidence type="ECO:0000256" key="4">
    <source>
        <dbReference type="ARBA" id="ARBA00022989"/>
    </source>
</evidence>
<feature type="transmembrane region" description="Helical" evidence="6">
    <location>
        <begin position="124"/>
        <end position="142"/>
    </location>
</feature>
<feature type="transmembrane region" description="Helical" evidence="6">
    <location>
        <begin position="62"/>
        <end position="82"/>
    </location>
</feature>
<keyword evidence="8" id="KW-1185">Reference proteome</keyword>
<evidence type="ECO:0000313" key="8">
    <source>
        <dbReference type="Proteomes" id="UP000006859"/>
    </source>
</evidence>
<comment type="similarity">
    <text evidence="2 6">Belongs to the 4-toluene sulfonate uptake permease (TSUP) (TC 2.A.102) family.</text>
</comment>
<sequence>MTPESNDKEYKRQGTIMGIEWILAYLALGAVVGFMAGLLGIGGGGIMVPVLTALFAAQGVEASHLVHLALGTSMAAIVITAISSLRTHHQHQAVLWPVVWRITPAILVGTFAATWLAALLPTRALAIFFSCFMAYVSLQMVLNIKPKPHRQLPGVPGMSLAGLTIGGISALVAIGGGSLTVPFLTWCNVRIQQAIGTSAAVGLPIALSGALGYMINGWSATGLPAFSVGYVSLPAVALISAVSFFTAPVGARLAHRLPVVTLKKAFAGLLLLLSLKMLHTVFAG</sequence>
<evidence type="ECO:0000256" key="1">
    <source>
        <dbReference type="ARBA" id="ARBA00004141"/>
    </source>
</evidence>
<accession>E0SNA6</accession>
<evidence type="ECO:0000256" key="5">
    <source>
        <dbReference type="ARBA" id="ARBA00023136"/>
    </source>
</evidence>
<proteinExistence type="inferred from homology"/>
<name>E0SNA6_DICD3</name>
<dbReference type="InterPro" id="IPR002781">
    <property type="entry name" value="TM_pro_TauE-like"/>
</dbReference>
<dbReference type="AlphaFoldDB" id="E0SNA6"/>
<dbReference type="PANTHER" id="PTHR43483:SF3">
    <property type="entry name" value="MEMBRANE TRANSPORTER PROTEIN HI_0806-RELATED"/>
    <property type="match status" value="1"/>
</dbReference>
<evidence type="ECO:0000313" key="7">
    <source>
        <dbReference type="EMBL" id="ADN00657.1"/>
    </source>
</evidence>
<evidence type="ECO:0000256" key="6">
    <source>
        <dbReference type="RuleBase" id="RU363041"/>
    </source>
</evidence>
<feature type="transmembrane region" description="Helical" evidence="6">
    <location>
        <begin position="265"/>
        <end position="283"/>
    </location>
</feature>
<comment type="subcellular location">
    <subcellularLocation>
        <location evidence="6">Cell membrane</location>
        <topology evidence="6">Multi-pass membrane protein</topology>
    </subcellularLocation>
    <subcellularLocation>
        <location evidence="1">Membrane</location>
        <topology evidence="1">Multi-pass membrane protein</topology>
    </subcellularLocation>
</comment>
<dbReference type="PANTHER" id="PTHR43483">
    <property type="entry name" value="MEMBRANE TRANSPORTER PROTEIN HI_0806-RELATED"/>
    <property type="match status" value="1"/>
</dbReference>
<feature type="transmembrane region" description="Helical" evidence="6">
    <location>
        <begin position="21"/>
        <end position="42"/>
    </location>
</feature>
<dbReference type="STRING" id="198628.Dda3937_01012"/>
<keyword evidence="5 6" id="KW-0472">Membrane</keyword>
<evidence type="ECO:0000256" key="2">
    <source>
        <dbReference type="ARBA" id="ARBA00009142"/>
    </source>
</evidence>
<dbReference type="HOGENOM" id="CLU_045498_6_0_6"/>
<feature type="transmembrane region" description="Helical" evidence="6">
    <location>
        <begin position="154"/>
        <end position="174"/>
    </location>
</feature>
<feature type="transmembrane region" description="Helical" evidence="6">
    <location>
        <begin position="194"/>
        <end position="215"/>
    </location>
</feature>
<dbReference type="EMBL" id="CP002038">
    <property type="protein sequence ID" value="ADN00657.1"/>
    <property type="molecule type" value="Genomic_DNA"/>
</dbReference>
<gene>
    <name evidence="7" type="ordered locus">Dda3937_01012</name>
</gene>
<keyword evidence="6" id="KW-1003">Cell membrane</keyword>
<feature type="transmembrane region" description="Helical" evidence="6">
    <location>
        <begin position="227"/>
        <end position="245"/>
    </location>
</feature>
<feature type="transmembrane region" description="Helical" evidence="6">
    <location>
        <begin position="94"/>
        <end position="118"/>
    </location>
</feature>
<dbReference type="GO" id="GO:0005886">
    <property type="term" value="C:plasma membrane"/>
    <property type="evidence" value="ECO:0007669"/>
    <property type="project" value="UniProtKB-SubCell"/>
</dbReference>
<dbReference type="eggNOG" id="COG0730">
    <property type="taxonomic scope" value="Bacteria"/>
</dbReference>
<protein>
    <recommendedName>
        <fullName evidence="6">Probable membrane transporter protein</fullName>
    </recommendedName>
</protein>